<keyword evidence="3" id="KW-0560">Oxidoreductase</keyword>
<dbReference type="PANTHER" id="PTHR10543">
    <property type="entry name" value="BETA-CAROTENE DIOXYGENASE"/>
    <property type="match status" value="1"/>
</dbReference>
<name>A0A9P4SAJ5_9PEZI</name>
<feature type="binding site" evidence="5">
    <location>
        <position position="609"/>
    </location>
    <ligand>
        <name>Fe cation</name>
        <dbReference type="ChEBI" id="CHEBI:24875"/>
        <note>catalytic</note>
    </ligand>
</feature>
<keyword evidence="4 5" id="KW-0408">Iron</keyword>
<protein>
    <submittedName>
        <fullName evidence="6">Carotenoid oxygenase</fullName>
    </submittedName>
</protein>
<organism evidence="6 7">
    <name type="scientific">Patellaria atrata CBS 101060</name>
    <dbReference type="NCBI Taxonomy" id="1346257"/>
    <lineage>
        <taxon>Eukaryota</taxon>
        <taxon>Fungi</taxon>
        <taxon>Dikarya</taxon>
        <taxon>Ascomycota</taxon>
        <taxon>Pezizomycotina</taxon>
        <taxon>Dothideomycetes</taxon>
        <taxon>Dothideomycetes incertae sedis</taxon>
        <taxon>Patellariales</taxon>
        <taxon>Patellariaceae</taxon>
        <taxon>Patellaria</taxon>
    </lineage>
</organism>
<gene>
    <name evidence="6" type="ORF">M501DRAFT_974062</name>
</gene>
<evidence type="ECO:0000313" key="7">
    <source>
        <dbReference type="Proteomes" id="UP000799429"/>
    </source>
</evidence>
<accession>A0A9P4SAJ5</accession>
<dbReference type="PANTHER" id="PTHR10543:SF89">
    <property type="entry name" value="CAROTENOID 9,10(9',10')-CLEAVAGE DIOXYGENASE 1"/>
    <property type="match status" value="1"/>
</dbReference>
<dbReference type="EMBL" id="MU006095">
    <property type="protein sequence ID" value="KAF2839061.1"/>
    <property type="molecule type" value="Genomic_DNA"/>
</dbReference>
<dbReference type="Proteomes" id="UP000799429">
    <property type="component" value="Unassembled WGS sequence"/>
</dbReference>
<dbReference type="GO" id="GO:0016121">
    <property type="term" value="P:carotene catabolic process"/>
    <property type="evidence" value="ECO:0007669"/>
    <property type="project" value="TreeGrafter"/>
</dbReference>
<evidence type="ECO:0000256" key="2">
    <source>
        <dbReference type="ARBA" id="ARBA00022723"/>
    </source>
</evidence>
<sequence length="659" mass="73150">MPSWKRKRGKQNQHPYLSGNFAPIQRIRPLTSCTYSGTIPDELAGGQYVRNGGNPVTNQDLGRDAHWFDGDGMLSGVLFERSDIIRPAFVNQYILTDIYLSTVSTPSLKIPILPSIATLVNPISSLLHILFTILRTVFLAILSHLPGSPHPIERISVANTGILYHNGRALATCESGPPMRVQLPKLETIGWFDGNVAEGELNSKEGPGFGGEGLLSFMKEWTTGHPKVDPLTGEMILFHSTFTTPYVHYSVIPSTRSRWDKLLNAPVSGVSGAKMMHDFGVSLNHTIIMDLPLTLDPINLLRNKPIVSYDPSHPSRFGIFPRRDPSHVQWFKTSACCIFHTVNTWDVFDASGDVDSVNLLACRQTSASVVFAAGNLTAPKTTMTIESSNPISFFDTYDEDEALIADDVSECSSLLDEAEQCRLYYYSFSLRTSTITSQYALSAISFEFPSCRPDREMQSARYVYGCSTSTGSSFSAALGKAAKIDVIAKVDVETLIRQGLKHPPATVTGCVDRRSIAQVLASEDPKDPIRCFKLPPKHFAQESRFVPRKGGGAEDDGFLLFYIFDESQLTKDGNAPETAFSELWVLDARNMRDVVCKVKLPQRVPYGLHGSWFSEEMIRNQRPIGKLRSLDDIMKVEIRGGAGWRAWMAVRKGIERLLR</sequence>
<dbReference type="GO" id="GO:0010436">
    <property type="term" value="F:carotenoid dioxygenase activity"/>
    <property type="evidence" value="ECO:0007669"/>
    <property type="project" value="TreeGrafter"/>
</dbReference>
<reference evidence="6" key="1">
    <citation type="journal article" date="2020" name="Stud. Mycol.">
        <title>101 Dothideomycetes genomes: a test case for predicting lifestyles and emergence of pathogens.</title>
        <authorList>
            <person name="Haridas S."/>
            <person name="Albert R."/>
            <person name="Binder M."/>
            <person name="Bloem J."/>
            <person name="Labutti K."/>
            <person name="Salamov A."/>
            <person name="Andreopoulos B."/>
            <person name="Baker S."/>
            <person name="Barry K."/>
            <person name="Bills G."/>
            <person name="Bluhm B."/>
            <person name="Cannon C."/>
            <person name="Castanera R."/>
            <person name="Culley D."/>
            <person name="Daum C."/>
            <person name="Ezra D."/>
            <person name="Gonzalez J."/>
            <person name="Henrissat B."/>
            <person name="Kuo A."/>
            <person name="Liang C."/>
            <person name="Lipzen A."/>
            <person name="Lutzoni F."/>
            <person name="Magnuson J."/>
            <person name="Mondo S."/>
            <person name="Nolan M."/>
            <person name="Ohm R."/>
            <person name="Pangilinan J."/>
            <person name="Park H.-J."/>
            <person name="Ramirez L."/>
            <person name="Alfaro M."/>
            <person name="Sun H."/>
            <person name="Tritt A."/>
            <person name="Yoshinaga Y."/>
            <person name="Zwiers L.-H."/>
            <person name="Turgeon B."/>
            <person name="Goodwin S."/>
            <person name="Spatafora J."/>
            <person name="Crous P."/>
            <person name="Grigoriev I."/>
        </authorList>
    </citation>
    <scope>NUCLEOTIDE SEQUENCE</scope>
    <source>
        <strain evidence="6">CBS 101060</strain>
    </source>
</reference>
<evidence type="ECO:0000256" key="3">
    <source>
        <dbReference type="ARBA" id="ARBA00023002"/>
    </source>
</evidence>
<dbReference type="InterPro" id="IPR004294">
    <property type="entry name" value="Carotenoid_Oase"/>
</dbReference>
<evidence type="ECO:0000256" key="4">
    <source>
        <dbReference type="ARBA" id="ARBA00023004"/>
    </source>
</evidence>
<dbReference type="GO" id="GO:0046872">
    <property type="term" value="F:metal ion binding"/>
    <property type="evidence" value="ECO:0007669"/>
    <property type="project" value="UniProtKB-KW"/>
</dbReference>
<keyword evidence="2 5" id="KW-0479">Metal-binding</keyword>
<feature type="binding site" evidence="5">
    <location>
        <position position="277"/>
    </location>
    <ligand>
        <name>Fe cation</name>
        <dbReference type="ChEBI" id="CHEBI:24875"/>
        <note>catalytic</note>
    </ligand>
</feature>
<proteinExistence type="inferred from homology"/>
<dbReference type="OrthoDB" id="1069523at2759"/>
<keyword evidence="7" id="KW-1185">Reference proteome</keyword>
<evidence type="ECO:0000256" key="1">
    <source>
        <dbReference type="ARBA" id="ARBA00006787"/>
    </source>
</evidence>
<comment type="similarity">
    <text evidence="1">Belongs to the carotenoid oxygenase family.</text>
</comment>
<feature type="binding site" evidence="5">
    <location>
        <position position="340"/>
    </location>
    <ligand>
        <name>Fe cation</name>
        <dbReference type="ChEBI" id="CHEBI:24875"/>
        <note>catalytic</note>
    </ligand>
</feature>
<dbReference type="AlphaFoldDB" id="A0A9P4SAJ5"/>
<feature type="binding site" evidence="5">
    <location>
        <position position="225"/>
    </location>
    <ligand>
        <name>Fe cation</name>
        <dbReference type="ChEBI" id="CHEBI:24875"/>
        <note>catalytic</note>
    </ligand>
</feature>
<evidence type="ECO:0000256" key="5">
    <source>
        <dbReference type="PIRSR" id="PIRSR604294-1"/>
    </source>
</evidence>
<comment type="caution">
    <text evidence="6">The sequence shown here is derived from an EMBL/GenBank/DDBJ whole genome shotgun (WGS) entry which is preliminary data.</text>
</comment>
<evidence type="ECO:0000313" key="6">
    <source>
        <dbReference type="EMBL" id="KAF2839061.1"/>
    </source>
</evidence>
<comment type="cofactor">
    <cofactor evidence="5">
        <name>Fe(2+)</name>
        <dbReference type="ChEBI" id="CHEBI:29033"/>
    </cofactor>
    <text evidence="5">Binds 1 Fe(2+) ion per subunit.</text>
</comment>
<dbReference type="Pfam" id="PF03055">
    <property type="entry name" value="RPE65"/>
    <property type="match status" value="1"/>
</dbReference>